<dbReference type="EMBL" id="JAHRHJ020000004">
    <property type="protein sequence ID" value="KAH9319712.1"/>
    <property type="molecule type" value="Genomic_DNA"/>
</dbReference>
<protein>
    <submittedName>
        <fullName evidence="1">Uncharacterized protein</fullName>
    </submittedName>
</protein>
<proteinExistence type="predicted"/>
<feature type="non-terminal residue" evidence="1">
    <location>
        <position position="170"/>
    </location>
</feature>
<accession>A0AA38GDS3</accession>
<dbReference type="Proteomes" id="UP000824469">
    <property type="component" value="Unassembled WGS sequence"/>
</dbReference>
<comment type="caution">
    <text evidence="1">The sequence shown here is derived from an EMBL/GenBank/DDBJ whole genome shotgun (WGS) entry which is preliminary data.</text>
</comment>
<gene>
    <name evidence="1" type="ORF">KI387_021481</name>
</gene>
<keyword evidence="2" id="KW-1185">Reference proteome</keyword>
<dbReference type="AlphaFoldDB" id="A0AA38GDS3"/>
<reference evidence="1 2" key="1">
    <citation type="journal article" date="2021" name="Nat. Plants">
        <title>The Taxus genome provides insights into paclitaxel biosynthesis.</title>
        <authorList>
            <person name="Xiong X."/>
            <person name="Gou J."/>
            <person name="Liao Q."/>
            <person name="Li Y."/>
            <person name="Zhou Q."/>
            <person name="Bi G."/>
            <person name="Li C."/>
            <person name="Du R."/>
            <person name="Wang X."/>
            <person name="Sun T."/>
            <person name="Guo L."/>
            <person name="Liang H."/>
            <person name="Lu P."/>
            <person name="Wu Y."/>
            <person name="Zhang Z."/>
            <person name="Ro D.K."/>
            <person name="Shang Y."/>
            <person name="Huang S."/>
            <person name="Yan J."/>
        </authorList>
    </citation>
    <scope>NUCLEOTIDE SEQUENCE [LARGE SCALE GENOMIC DNA]</scope>
    <source>
        <strain evidence="1">Ta-2019</strain>
    </source>
</reference>
<evidence type="ECO:0000313" key="1">
    <source>
        <dbReference type="EMBL" id="KAH9319712.1"/>
    </source>
</evidence>
<evidence type="ECO:0000313" key="2">
    <source>
        <dbReference type="Proteomes" id="UP000824469"/>
    </source>
</evidence>
<name>A0AA38GDS3_TAXCH</name>
<sequence length="170" mass="19428">MEEETEESTWWMKMRASDFSKERYGASLNLREIVTKRFNGVKVQFLSLLYFSGIHDFSDAQMNGLSTESLAFRILQMMAYEESILPNTWVLGGTLMALMATVTRTITVARMIRLRLQEKRADINNELGKDAQMNSLSAEPLAFRILQMMGYEESILPNTWVLGGILMALL</sequence>
<organism evidence="1 2">
    <name type="scientific">Taxus chinensis</name>
    <name type="common">Chinese yew</name>
    <name type="synonym">Taxus wallichiana var. chinensis</name>
    <dbReference type="NCBI Taxonomy" id="29808"/>
    <lineage>
        <taxon>Eukaryota</taxon>
        <taxon>Viridiplantae</taxon>
        <taxon>Streptophyta</taxon>
        <taxon>Embryophyta</taxon>
        <taxon>Tracheophyta</taxon>
        <taxon>Spermatophyta</taxon>
        <taxon>Pinopsida</taxon>
        <taxon>Pinidae</taxon>
        <taxon>Conifers II</taxon>
        <taxon>Cupressales</taxon>
        <taxon>Taxaceae</taxon>
        <taxon>Taxus</taxon>
    </lineage>
</organism>